<keyword evidence="2" id="KW-1185">Reference proteome</keyword>
<gene>
    <name evidence="1" type="ORF">H0E87_030815</name>
</gene>
<sequence length="151" mass="17804">MIVPLSSVHICATQTVNRTDSFKLKTFALFCGHFSREDFMKTGKIWNIIDIDRKGFETWGNMLKEERQPYITRADEINSAHVKCLIQDIDHMSEVNDEADSAMVGKFDPFYEHSEHCDNSDSCYSFQYKDFESFNTWEWEMVRTWMAKSSR</sequence>
<protein>
    <submittedName>
        <fullName evidence="1">Uncharacterized protein</fullName>
    </submittedName>
</protein>
<dbReference type="PANTHER" id="PTHR47658">
    <property type="entry name" value="HIGH MOBILITY GROUP B PROTEIN 12-RELATED"/>
    <property type="match status" value="1"/>
</dbReference>
<dbReference type="GO" id="GO:0010197">
    <property type="term" value="P:polar nucleus fusion"/>
    <property type="evidence" value="ECO:0007669"/>
    <property type="project" value="TreeGrafter"/>
</dbReference>
<name>A0A8T2WJF7_POPDE</name>
<proteinExistence type="predicted"/>
<evidence type="ECO:0000313" key="2">
    <source>
        <dbReference type="Proteomes" id="UP000807159"/>
    </source>
</evidence>
<organism evidence="1 2">
    <name type="scientific">Populus deltoides</name>
    <name type="common">Eastern poplar</name>
    <name type="synonym">Eastern cottonwood</name>
    <dbReference type="NCBI Taxonomy" id="3696"/>
    <lineage>
        <taxon>Eukaryota</taxon>
        <taxon>Viridiplantae</taxon>
        <taxon>Streptophyta</taxon>
        <taxon>Embryophyta</taxon>
        <taxon>Tracheophyta</taxon>
        <taxon>Spermatophyta</taxon>
        <taxon>Magnoliopsida</taxon>
        <taxon>eudicotyledons</taxon>
        <taxon>Gunneridae</taxon>
        <taxon>Pentapetalae</taxon>
        <taxon>rosids</taxon>
        <taxon>fabids</taxon>
        <taxon>Malpighiales</taxon>
        <taxon>Salicaceae</taxon>
        <taxon>Saliceae</taxon>
        <taxon>Populus</taxon>
    </lineage>
</organism>
<dbReference type="GO" id="GO:0005634">
    <property type="term" value="C:nucleus"/>
    <property type="evidence" value="ECO:0007669"/>
    <property type="project" value="TreeGrafter"/>
</dbReference>
<dbReference type="SUPFAM" id="SSF47095">
    <property type="entry name" value="HMG-box"/>
    <property type="match status" value="1"/>
</dbReference>
<evidence type="ECO:0000313" key="1">
    <source>
        <dbReference type="EMBL" id="KAH8480704.1"/>
    </source>
</evidence>
<reference evidence="1" key="1">
    <citation type="journal article" date="2021" name="J. Hered.">
        <title>Genome Assembly of Salicaceae Populus deltoides (Eastern Cottonwood) I-69 Based on Nanopore Sequencing and Hi-C Technologies.</title>
        <authorList>
            <person name="Bai S."/>
            <person name="Wu H."/>
            <person name="Zhang J."/>
            <person name="Pan Z."/>
            <person name="Zhao W."/>
            <person name="Li Z."/>
            <person name="Tong C."/>
        </authorList>
    </citation>
    <scope>NUCLEOTIDE SEQUENCE</scope>
    <source>
        <tissue evidence="1">Leaf</tissue>
    </source>
</reference>
<comment type="caution">
    <text evidence="1">The sequence shown here is derived from an EMBL/GenBank/DDBJ whole genome shotgun (WGS) entry which is preliminary data.</text>
</comment>
<dbReference type="PANTHER" id="PTHR47658:SF2">
    <property type="entry name" value="HMG-BOX (HIGH MOBILITY GROUP) DNA-BINDING FAMILY PROTEIN"/>
    <property type="match status" value="1"/>
</dbReference>
<dbReference type="Proteomes" id="UP000807159">
    <property type="component" value="Chromosome 19"/>
</dbReference>
<dbReference type="InterPro" id="IPR036910">
    <property type="entry name" value="HMG_box_dom_sf"/>
</dbReference>
<dbReference type="EMBL" id="JACEGQ020000019">
    <property type="protein sequence ID" value="KAH8480704.1"/>
    <property type="molecule type" value="Genomic_DNA"/>
</dbReference>
<accession>A0A8T2WJF7</accession>
<dbReference type="GO" id="GO:0003677">
    <property type="term" value="F:DNA binding"/>
    <property type="evidence" value="ECO:0007669"/>
    <property type="project" value="TreeGrafter"/>
</dbReference>
<dbReference type="AlphaFoldDB" id="A0A8T2WJF7"/>